<name>A0ABZ0Z576_9CAUD</name>
<evidence type="ECO:0000313" key="1">
    <source>
        <dbReference type="EMBL" id="WQJ53158.1"/>
    </source>
</evidence>
<dbReference type="EMBL" id="OR769222">
    <property type="protein sequence ID" value="WQJ53158.1"/>
    <property type="molecule type" value="Genomic_DNA"/>
</dbReference>
<evidence type="ECO:0000313" key="2">
    <source>
        <dbReference type="Proteomes" id="UP001349343"/>
    </source>
</evidence>
<proteinExistence type="predicted"/>
<keyword evidence="2" id="KW-1185">Reference proteome</keyword>
<reference evidence="1 2" key="1">
    <citation type="submission" date="2023-11" db="EMBL/GenBank/DDBJ databases">
        <authorList>
            <person name="Cook R."/>
            <person name="Crisci M."/>
            <person name="Pye H."/>
            <person name="Adriaenssens E."/>
            <person name="Santini J."/>
        </authorList>
    </citation>
    <scope>NUCLEOTIDE SEQUENCE [LARGE SCALE GENOMIC DNA]</scope>
    <source>
        <strain evidence="1">Lak_Megaphage_RVC_JS4_GC31</strain>
    </source>
</reference>
<organism evidence="1 2">
    <name type="scientific">phage Lak_Megaphage_RVC_JS4_GC31</name>
    <dbReference type="NCBI Taxonomy" id="3109228"/>
    <lineage>
        <taxon>Viruses</taxon>
        <taxon>Duplodnaviria</taxon>
        <taxon>Heunggongvirae</taxon>
        <taxon>Uroviricota</taxon>
        <taxon>Caudoviricetes</taxon>
        <taxon>Caudoviricetes code 15 clade</taxon>
    </lineage>
</organism>
<accession>A0ABZ0Z576</accession>
<protein>
    <submittedName>
        <fullName evidence="1">Uncharacterized protein</fullName>
    </submittedName>
</protein>
<sequence length="326" mass="38819">MKLSTITPNKSFITFNDFYIKYIQQKHINEDVANFLYTKYKNEAVENKTDNQIKIINLYETYAHIYLGVNNVYNAYNNYINQINEGILTSYNYDTFAMYFEKYTGITDILDFSYVDNHNALTKILQVVIYSKDYQLHKKQLKQYIEKCGYFISSIYTEDKLTNIQFEPKYIYELTSNNLSGSNSDLIYDKNNDMIQNKCNGILYHITIGNKYDKIINNGLISKSYKKKVYHPERIYFYQSNLLNNPYTDLRLQAKYLYKNGDTFVNSVKKYVTDKGLSVIILKIDLYKYDKVKYRFFQDPNHPQGIFTYEPIHPICVELYDSFYLK</sequence>
<dbReference type="Proteomes" id="UP001349343">
    <property type="component" value="Segment"/>
</dbReference>